<gene>
    <name evidence="15" type="ORF">ACFQY0_14235</name>
</gene>
<comment type="caution">
    <text evidence="15">The sequence shown here is derived from an EMBL/GenBank/DDBJ whole genome shotgun (WGS) entry which is preliminary data.</text>
</comment>
<evidence type="ECO:0000256" key="7">
    <source>
        <dbReference type="ARBA" id="ARBA00023136"/>
    </source>
</evidence>
<evidence type="ECO:0000256" key="8">
    <source>
        <dbReference type="ARBA" id="ARBA00023170"/>
    </source>
</evidence>
<dbReference type="InterPro" id="IPR012910">
    <property type="entry name" value="Plug_dom"/>
</dbReference>
<accession>A0ABW2L9G7</accession>
<evidence type="ECO:0000313" key="16">
    <source>
        <dbReference type="Proteomes" id="UP001596472"/>
    </source>
</evidence>
<dbReference type="PANTHER" id="PTHR32552">
    <property type="entry name" value="FERRICHROME IRON RECEPTOR-RELATED"/>
    <property type="match status" value="1"/>
</dbReference>
<keyword evidence="5 10" id="KW-0812">Transmembrane</keyword>
<evidence type="ECO:0000256" key="9">
    <source>
        <dbReference type="ARBA" id="ARBA00023237"/>
    </source>
</evidence>
<proteinExistence type="inferred from homology"/>
<dbReference type="PANTHER" id="PTHR32552:SF82">
    <property type="entry name" value="FCUA PROTEIN"/>
    <property type="match status" value="1"/>
</dbReference>
<feature type="domain" description="TonB-dependent receptor plug" evidence="14">
    <location>
        <begin position="78"/>
        <end position="178"/>
    </location>
</feature>
<feature type="signal peptide" evidence="12">
    <location>
        <begin position="1"/>
        <end position="28"/>
    </location>
</feature>
<evidence type="ECO:0000256" key="10">
    <source>
        <dbReference type="PROSITE-ProRule" id="PRU01360"/>
    </source>
</evidence>
<dbReference type="Pfam" id="PF07715">
    <property type="entry name" value="Plug"/>
    <property type="match status" value="1"/>
</dbReference>
<dbReference type="SUPFAM" id="SSF56935">
    <property type="entry name" value="Porins"/>
    <property type="match status" value="1"/>
</dbReference>
<dbReference type="Gene3D" id="2.40.170.20">
    <property type="entry name" value="TonB-dependent receptor, beta-barrel domain"/>
    <property type="match status" value="1"/>
</dbReference>
<dbReference type="InterPro" id="IPR010105">
    <property type="entry name" value="TonB_sidphr_rcpt"/>
</dbReference>
<dbReference type="InterPro" id="IPR000531">
    <property type="entry name" value="Beta-barrel_TonB"/>
</dbReference>
<dbReference type="Proteomes" id="UP001596472">
    <property type="component" value="Unassembled WGS sequence"/>
</dbReference>
<protein>
    <submittedName>
        <fullName evidence="15">TonB-dependent siderophore receptor</fullName>
    </submittedName>
</protein>
<sequence length="717" mass="79382">MKKPNPTFPLTRLSLALTALSVGSTALAQDALQPLDTGAESHGTLDALVVEGESNEETSPILYDVESSSAALFTDTPLIETPFSVSVYDQRLIEDQRAFTLQDVLENDPSVSIQMPGGFYGVQNFGLRGFRVDNFNGYRLDGLPVMNTVAPYLDDKSRVELLKGPAALRFGFMPPGGAINLVRKHPTQEFSTSIQADVDSFGRVYSQLDVSDTVADGAFGYRLVLAGEEFDSFYDNADGERWLGSLYTEWNPSDNLKVWSSFGVQNLNRTGYYGPMVSSSGLILDTGVETNIMQDWARNKQDVFDAAIGTDIDFNDDWKLRASVNYQNSDRESLLTYPYSVQNNGNFEEAAFLSVNGPINWESVGGHIHLEGNFDTGSIRHQVVVGADYRAYDTFGQRSSFSYMGPNNAFVLAPQPIPAPGRIQTINFEYQEYGIFLTDTIEFNECWSALIGTRYGAYENTYPGYPADGDNVHDWSPVLALMYEPIRNVHTYATYTRGLQDGGFARRGATNAFQPLGVQESEQFELGVKTEWCDGRFASELAIFQIDQDLALLGPTGIDAFDGLQRHRGVELSLRGQLTDTLQAGISTMLLDAEQVDTGDFATDGKRPQYVPEYQVNAWSVLDIPAVPGLALTAGVRFVDGQYLDQMEQFEIDGYSVVDLGARYRFQTDNADWTLRLNLENVLDNRYFESGEFYPGDAGYLAYGAPIGANFSVQVEF</sequence>
<comment type="subcellular location">
    <subcellularLocation>
        <location evidence="1 10">Cell outer membrane</location>
        <topology evidence="1 10">Multi-pass membrane protein</topology>
    </subcellularLocation>
</comment>
<keyword evidence="9 10" id="KW-0998">Cell outer membrane</keyword>
<keyword evidence="3 10" id="KW-0813">Transport</keyword>
<evidence type="ECO:0000256" key="11">
    <source>
        <dbReference type="RuleBase" id="RU003357"/>
    </source>
</evidence>
<evidence type="ECO:0000256" key="2">
    <source>
        <dbReference type="ARBA" id="ARBA00009810"/>
    </source>
</evidence>
<dbReference type="EMBL" id="JBHTBS010000007">
    <property type="protein sequence ID" value="MFC7338348.1"/>
    <property type="molecule type" value="Genomic_DNA"/>
</dbReference>
<feature type="domain" description="TonB-dependent receptor-like beta-barrel" evidence="13">
    <location>
        <begin position="254"/>
        <end position="682"/>
    </location>
</feature>
<dbReference type="InterPro" id="IPR037066">
    <property type="entry name" value="Plug_dom_sf"/>
</dbReference>
<dbReference type="CDD" id="cd01347">
    <property type="entry name" value="ligand_gated_channel"/>
    <property type="match status" value="1"/>
</dbReference>
<dbReference type="NCBIfam" id="TIGR01783">
    <property type="entry name" value="TonB-siderophor"/>
    <property type="match status" value="1"/>
</dbReference>
<keyword evidence="6 11" id="KW-0798">TonB box</keyword>
<evidence type="ECO:0000259" key="14">
    <source>
        <dbReference type="Pfam" id="PF07715"/>
    </source>
</evidence>
<evidence type="ECO:0000256" key="4">
    <source>
        <dbReference type="ARBA" id="ARBA00022452"/>
    </source>
</evidence>
<evidence type="ECO:0000256" key="5">
    <source>
        <dbReference type="ARBA" id="ARBA00022692"/>
    </source>
</evidence>
<keyword evidence="12" id="KW-0732">Signal</keyword>
<evidence type="ECO:0000313" key="15">
    <source>
        <dbReference type="EMBL" id="MFC7338348.1"/>
    </source>
</evidence>
<dbReference type="InterPro" id="IPR036942">
    <property type="entry name" value="Beta-barrel_TonB_sf"/>
</dbReference>
<evidence type="ECO:0000256" key="1">
    <source>
        <dbReference type="ARBA" id="ARBA00004571"/>
    </source>
</evidence>
<dbReference type="InterPro" id="IPR039426">
    <property type="entry name" value="TonB-dep_rcpt-like"/>
</dbReference>
<evidence type="ECO:0000256" key="3">
    <source>
        <dbReference type="ARBA" id="ARBA00022448"/>
    </source>
</evidence>
<organism evidence="15 16">
    <name type="scientific">Haloferula chungangensis</name>
    <dbReference type="NCBI Taxonomy" id="1048331"/>
    <lineage>
        <taxon>Bacteria</taxon>
        <taxon>Pseudomonadati</taxon>
        <taxon>Verrucomicrobiota</taxon>
        <taxon>Verrucomicrobiia</taxon>
        <taxon>Verrucomicrobiales</taxon>
        <taxon>Verrucomicrobiaceae</taxon>
        <taxon>Haloferula</taxon>
    </lineage>
</organism>
<keyword evidence="16" id="KW-1185">Reference proteome</keyword>
<reference evidence="16" key="1">
    <citation type="journal article" date="2019" name="Int. J. Syst. Evol. Microbiol.">
        <title>The Global Catalogue of Microorganisms (GCM) 10K type strain sequencing project: providing services to taxonomists for standard genome sequencing and annotation.</title>
        <authorList>
            <consortium name="The Broad Institute Genomics Platform"/>
            <consortium name="The Broad Institute Genome Sequencing Center for Infectious Disease"/>
            <person name="Wu L."/>
            <person name="Ma J."/>
        </authorList>
    </citation>
    <scope>NUCLEOTIDE SEQUENCE [LARGE SCALE GENOMIC DNA]</scope>
    <source>
        <strain evidence="16">CGMCC 4.1467</strain>
    </source>
</reference>
<evidence type="ECO:0000256" key="12">
    <source>
        <dbReference type="SAM" id="SignalP"/>
    </source>
</evidence>
<dbReference type="Gene3D" id="2.170.130.10">
    <property type="entry name" value="TonB-dependent receptor, plug domain"/>
    <property type="match status" value="1"/>
</dbReference>
<dbReference type="RefSeq" id="WP_379713581.1">
    <property type="nucleotide sequence ID" value="NZ_JBHTBS010000007.1"/>
</dbReference>
<keyword evidence="8 15" id="KW-0675">Receptor</keyword>
<keyword evidence="4 10" id="KW-1134">Transmembrane beta strand</keyword>
<name>A0ABW2L9G7_9BACT</name>
<keyword evidence="7 10" id="KW-0472">Membrane</keyword>
<evidence type="ECO:0000259" key="13">
    <source>
        <dbReference type="Pfam" id="PF00593"/>
    </source>
</evidence>
<comment type="similarity">
    <text evidence="2 10 11">Belongs to the TonB-dependent receptor family.</text>
</comment>
<feature type="chain" id="PRO_5046046748" evidence="12">
    <location>
        <begin position="29"/>
        <end position="717"/>
    </location>
</feature>
<dbReference type="Pfam" id="PF00593">
    <property type="entry name" value="TonB_dep_Rec_b-barrel"/>
    <property type="match status" value="1"/>
</dbReference>
<dbReference type="PROSITE" id="PS52016">
    <property type="entry name" value="TONB_DEPENDENT_REC_3"/>
    <property type="match status" value="1"/>
</dbReference>
<evidence type="ECO:0000256" key="6">
    <source>
        <dbReference type="ARBA" id="ARBA00023077"/>
    </source>
</evidence>